<organism evidence="3 4">
    <name type="scientific">Brachyspira hampsonii</name>
    <dbReference type="NCBI Taxonomy" id="1287055"/>
    <lineage>
        <taxon>Bacteria</taxon>
        <taxon>Pseudomonadati</taxon>
        <taxon>Spirochaetota</taxon>
        <taxon>Spirochaetia</taxon>
        <taxon>Brachyspirales</taxon>
        <taxon>Brachyspiraceae</taxon>
        <taxon>Brachyspira</taxon>
    </lineage>
</organism>
<dbReference type="PANTHER" id="PTHR35535:SF2">
    <property type="entry name" value="DUF306 DOMAIN-CONTAINING PROTEIN"/>
    <property type="match status" value="1"/>
</dbReference>
<feature type="chain" id="PRO_5009182403" evidence="1">
    <location>
        <begin position="19"/>
        <end position="162"/>
    </location>
</feature>
<reference evidence="3 4" key="1">
    <citation type="submission" date="2016-08" db="EMBL/GenBank/DDBJ databases">
        <title>Characterization and recognition of Brachyspira hampsonii sp. nov., a novel intestinal spirochete that is pathogenic to pigs.</title>
        <authorList>
            <person name="Mirajkar N."/>
            <person name="La T."/>
            <person name="Phillips N."/>
            <person name="Hampson D."/>
            <person name="Gebhart C."/>
        </authorList>
    </citation>
    <scope>NUCLEOTIDE SEQUENCE [LARGE SCALE GENOMIC DNA]</scope>
    <source>
        <strain evidence="3 4">P280/1</strain>
    </source>
</reference>
<dbReference type="PROSITE" id="PS51257">
    <property type="entry name" value="PROKAR_LIPOPROTEIN"/>
    <property type="match status" value="1"/>
</dbReference>
<dbReference type="PANTHER" id="PTHR35535">
    <property type="entry name" value="HEAT SHOCK PROTEIN HSLJ"/>
    <property type="match status" value="1"/>
</dbReference>
<proteinExistence type="predicted"/>
<evidence type="ECO:0000313" key="4">
    <source>
        <dbReference type="Proteomes" id="UP000095247"/>
    </source>
</evidence>
<gene>
    <name evidence="3" type="ORF">BFL38_11970</name>
</gene>
<evidence type="ECO:0000259" key="2">
    <source>
        <dbReference type="Pfam" id="PF03724"/>
    </source>
</evidence>
<dbReference type="InterPro" id="IPR005184">
    <property type="entry name" value="DUF306_Meta_HslJ"/>
</dbReference>
<dbReference type="Proteomes" id="UP000095247">
    <property type="component" value="Unassembled WGS sequence"/>
</dbReference>
<accession>A0A1E5NIZ7</accession>
<feature type="signal peptide" evidence="1">
    <location>
        <begin position="1"/>
        <end position="18"/>
    </location>
</feature>
<sequence>MKKILFLFIVIAALFALSCGGNNSNTASEETTVAIEAPASDMVIVTVDDLVGKEYSLTNMYEGKEVTIAFSDTNMLGGKSAVNSYVTEFSLDGNKIKLNALASTKMMGPEEDMAVETEYLQILNGADTISLDGDVLTITTASGTNLIYTFKGNVEAASENAN</sequence>
<evidence type="ECO:0000313" key="3">
    <source>
        <dbReference type="EMBL" id="OEJ16151.1"/>
    </source>
</evidence>
<evidence type="ECO:0000256" key="1">
    <source>
        <dbReference type="SAM" id="SignalP"/>
    </source>
</evidence>
<dbReference type="InterPro" id="IPR038670">
    <property type="entry name" value="HslJ-like_sf"/>
</dbReference>
<comment type="caution">
    <text evidence="3">The sequence shown here is derived from an EMBL/GenBank/DDBJ whole genome shotgun (WGS) entry which is preliminary data.</text>
</comment>
<name>A0A1E5NIZ7_9SPIR</name>
<dbReference type="InterPro" id="IPR053147">
    <property type="entry name" value="Hsp_HslJ-like"/>
</dbReference>
<dbReference type="Gene3D" id="2.40.128.270">
    <property type="match status" value="1"/>
</dbReference>
<keyword evidence="1" id="KW-0732">Signal</keyword>
<feature type="domain" description="DUF306" evidence="2">
    <location>
        <begin position="61"/>
        <end position="146"/>
    </location>
</feature>
<dbReference type="EMBL" id="MDCO01000001">
    <property type="protein sequence ID" value="OEJ16151.1"/>
    <property type="molecule type" value="Genomic_DNA"/>
</dbReference>
<dbReference type="Pfam" id="PF03724">
    <property type="entry name" value="META"/>
    <property type="match status" value="1"/>
</dbReference>
<protein>
    <submittedName>
        <fullName evidence="3">Heat-shock protein</fullName>
    </submittedName>
</protein>
<dbReference type="RefSeq" id="WP_069725602.1">
    <property type="nucleotide sequence ID" value="NZ_MDCO01000001.1"/>
</dbReference>
<dbReference type="AlphaFoldDB" id="A0A1E5NIZ7"/>